<dbReference type="EMBL" id="JABMCB010000201">
    <property type="protein sequence ID" value="NUU78431.1"/>
    <property type="molecule type" value="Genomic_DNA"/>
</dbReference>
<gene>
    <name evidence="1" type="ORF">HP552_24770</name>
</gene>
<keyword evidence="2" id="KW-1185">Reference proteome</keyword>
<name>A0A7Y6EX31_9BACL</name>
<reference evidence="1 2" key="1">
    <citation type="submission" date="2020-05" db="EMBL/GenBank/DDBJ databases">
        <title>Genome Sequencing of Type Strains.</title>
        <authorList>
            <person name="Lemaire J.F."/>
            <person name="Inderbitzin P."/>
            <person name="Gregorio O.A."/>
            <person name="Collins S.B."/>
            <person name="Wespe N."/>
            <person name="Knight-Connoni V."/>
        </authorList>
    </citation>
    <scope>NUCLEOTIDE SEQUENCE [LARGE SCALE GENOMIC DNA]</scope>
    <source>
        <strain evidence="1 2">LMG 21957</strain>
    </source>
</reference>
<sequence length="301" mass="33759">MNMVEDRFNMDQGTSHGHVARRTARWFITRLCISLLLVVSMGSIHAFTPAAEAAGPDLGVTAQKSWEALLKKADAQTKASLQQAYQKVGNWTTQEQSWEQKTKTLHAANAAELSRLRQEIRKADEAKLAALADTLKRTQTRYEPMFTLYTTVNKQLAAARAAKNKEWTAALRAQAETLKPAVQLAKADVRMKKQQLADARKRKSTEDKRLRSMLAAADPFKKQIQTGKKQASLTKERYANALKLFKQNIKQGQPSRVLSSLNQLSSAAEKWAGSKQNIHALEQKVADTYLKVKKELAKRTQ</sequence>
<evidence type="ECO:0000313" key="2">
    <source>
        <dbReference type="Proteomes" id="UP000526125"/>
    </source>
</evidence>
<comment type="caution">
    <text evidence="1">The sequence shown here is derived from an EMBL/GenBank/DDBJ whole genome shotgun (WGS) entry which is preliminary data.</text>
</comment>
<dbReference type="RefSeq" id="WP_175398055.1">
    <property type="nucleotide sequence ID" value="NZ_JABMCB010000201.1"/>
</dbReference>
<dbReference type="Proteomes" id="UP000526125">
    <property type="component" value="Unassembled WGS sequence"/>
</dbReference>
<accession>A0A7Y6EX31</accession>
<dbReference type="AlphaFoldDB" id="A0A7Y6EX31"/>
<proteinExistence type="predicted"/>
<organism evidence="1 2">
    <name type="scientific">Paenibacillus xylanilyticus</name>
    <dbReference type="NCBI Taxonomy" id="248903"/>
    <lineage>
        <taxon>Bacteria</taxon>
        <taxon>Bacillati</taxon>
        <taxon>Bacillota</taxon>
        <taxon>Bacilli</taxon>
        <taxon>Bacillales</taxon>
        <taxon>Paenibacillaceae</taxon>
        <taxon>Paenibacillus</taxon>
    </lineage>
</organism>
<protein>
    <submittedName>
        <fullName evidence="1">Uncharacterized protein</fullName>
    </submittedName>
</protein>
<evidence type="ECO:0000313" key="1">
    <source>
        <dbReference type="EMBL" id="NUU78431.1"/>
    </source>
</evidence>